<dbReference type="Pfam" id="PF02626">
    <property type="entry name" value="CT_A_B"/>
    <property type="match status" value="1"/>
</dbReference>
<dbReference type="InterPro" id="IPR003778">
    <property type="entry name" value="CT_A_B"/>
</dbReference>
<dbReference type="GO" id="GO:0005524">
    <property type="term" value="F:ATP binding"/>
    <property type="evidence" value="ECO:0007669"/>
    <property type="project" value="UniProtKB-KW"/>
</dbReference>
<gene>
    <name evidence="5" type="ORF">RB602_10755</name>
</gene>
<keyword evidence="2" id="KW-0378">Hydrolase</keyword>
<keyword evidence="1" id="KW-0547">Nucleotide-binding</keyword>
<dbReference type="Gene3D" id="2.40.100.10">
    <property type="entry name" value="Cyclophilin-like"/>
    <property type="match status" value="1"/>
</dbReference>
<dbReference type="InterPro" id="IPR029000">
    <property type="entry name" value="Cyclophilin-like_dom_sf"/>
</dbReference>
<dbReference type="KEGG" id="acoa:RB602_10755"/>
<keyword evidence="3" id="KW-0067">ATP-binding</keyword>
<protein>
    <submittedName>
        <fullName evidence="5">Biotin-dependent carboxyltransferase family protein</fullName>
    </submittedName>
</protein>
<feature type="domain" description="Carboxyltransferase" evidence="4">
    <location>
        <begin position="27"/>
        <end position="310"/>
    </location>
</feature>
<evidence type="ECO:0000256" key="2">
    <source>
        <dbReference type="ARBA" id="ARBA00022801"/>
    </source>
</evidence>
<proteinExistence type="predicted"/>
<dbReference type="InterPro" id="IPR052708">
    <property type="entry name" value="PxpC"/>
</dbReference>
<evidence type="ECO:0000256" key="3">
    <source>
        <dbReference type="ARBA" id="ARBA00022840"/>
    </source>
</evidence>
<dbReference type="PANTHER" id="PTHR43309:SF3">
    <property type="entry name" value="5-OXOPROLINASE SUBUNIT C"/>
    <property type="match status" value="1"/>
</dbReference>
<keyword evidence="6" id="KW-1185">Reference proteome</keyword>
<dbReference type="SMART" id="SM00797">
    <property type="entry name" value="AHS2"/>
    <property type="match status" value="1"/>
</dbReference>
<sequence length="320" mass="33945">MSDAALVIDQPGLAMSIQGRPWRNMRHQGVPLAGPADPIACAIANWLAGNPAGSPALEWAVSRFSGHATTDMVVGVAGAAGNVVVNAKLQDSRKSIRLAAGDHFSISPSRHGARLYLGVAGGFAVDTILGATSTYAAAGLGTAADWPMEHGDSLPLRTSAKPVADRILPQKARQSCPASYVLRYVTADAASDRSDNASPASSWLVTSRFDRAAVQLRPEPPENMKHFGQSTSGTMPSNAVFTGTIQLPPDGEPLLMGVDSRTTGGYTIAGQIIRADRHLLGQLRSGDKVELIATSAEKAREIYAEKLELWRRYLPDLRLD</sequence>
<evidence type="ECO:0000256" key="1">
    <source>
        <dbReference type="ARBA" id="ARBA00022741"/>
    </source>
</evidence>
<dbReference type="AlphaFoldDB" id="A0AA97F5E0"/>
<reference evidence="5 6" key="1">
    <citation type="submission" date="2023-10" db="EMBL/GenBank/DDBJ databases">
        <title>Complete genome sequence of a Sphingomonadaceae bacterium.</title>
        <authorList>
            <person name="Yan C."/>
        </authorList>
    </citation>
    <scope>NUCLEOTIDE SEQUENCE [LARGE SCALE GENOMIC DNA]</scope>
    <source>
        <strain evidence="5 6">SCSIO 66989</strain>
    </source>
</reference>
<organism evidence="5 6">
    <name type="scientific">Alterisphingorhabdus coralli</name>
    <dbReference type="NCBI Taxonomy" id="3071408"/>
    <lineage>
        <taxon>Bacteria</taxon>
        <taxon>Pseudomonadati</taxon>
        <taxon>Pseudomonadota</taxon>
        <taxon>Alphaproteobacteria</taxon>
        <taxon>Sphingomonadales</taxon>
        <taxon>Sphingomonadaceae</taxon>
        <taxon>Alterisphingorhabdus (ex Yan et al. 2024)</taxon>
    </lineage>
</organism>
<evidence type="ECO:0000259" key="4">
    <source>
        <dbReference type="SMART" id="SM00797"/>
    </source>
</evidence>
<dbReference type="RefSeq" id="WP_317080574.1">
    <property type="nucleotide sequence ID" value="NZ_CP136594.1"/>
</dbReference>
<accession>A0AA97F5E0</accession>
<dbReference type="GO" id="GO:0016787">
    <property type="term" value="F:hydrolase activity"/>
    <property type="evidence" value="ECO:0007669"/>
    <property type="project" value="UniProtKB-KW"/>
</dbReference>
<evidence type="ECO:0000313" key="5">
    <source>
        <dbReference type="EMBL" id="WOE74326.1"/>
    </source>
</evidence>
<dbReference type="PANTHER" id="PTHR43309">
    <property type="entry name" value="5-OXOPROLINASE SUBUNIT C"/>
    <property type="match status" value="1"/>
</dbReference>
<dbReference type="Proteomes" id="UP001302429">
    <property type="component" value="Chromosome"/>
</dbReference>
<dbReference type="EMBL" id="CP136594">
    <property type="protein sequence ID" value="WOE74326.1"/>
    <property type="molecule type" value="Genomic_DNA"/>
</dbReference>
<name>A0AA97F5E0_9SPHN</name>
<evidence type="ECO:0000313" key="6">
    <source>
        <dbReference type="Proteomes" id="UP001302429"/>
    </source>
</evidence>